<feature type="region of interest" description="Disordered" evidence="1">
    <location>
        <begin position="503"/>
        <end position="550"/>
    </location>
</feature>
<dbReference type="Proteomes" id="UP001493153">
    <property type="component" value="Chromosome"/>
</dbReference>
<evidence type="ECO:0000313" key="2">
    <source>
        <dbReference type="EMBL" id="WXK39643.1"/>
    </source>
</evidence>
<keyword evidence="3" id="KW-1185">Reference proteome</keyword>
<dbReference type="EMBL" id="CP062176">
    <property type="protein sequence ID" value="WXK39643.1"/>
    <property type="molecule type" value="Genomic_DNA"/>
</dbReference>
<evidence type="ECO:0000313" key="3">
    <source>
        <dbReference type="Proteomes" id="UP001493153"/>
    </source>
</evidence>
<name>A0ABZ2PZY5_9BURK</name>
<protein>
    <recommendedName>
        <fullName evidence="4">Tail fiber protein</fullName>
    </recommendedName>
</protein>
<reference evidence="2 3" key="1">
    <citation type="submission" date="2020-09" db="EMBL/GenBank/DDBJ databases">
        <title>Genome sequences of Mycetohabitans spp.</title>
        <authorList>
            <person name="Carter M.E."/>
            <person name="Carpenter S.C.D."/>
            <person name="Bogdanove A.J."/>
        </authorList>
    </citation>
    <scope>NUCLEOTIDE SEQUENCE [LARGE SCALE GENOMIC DNA]</scope>
    <source>
        <strain evidence="2 3">B12</strain>
    </source>
</reference>
<evidence type="ECO:0000256" key="1">
    <source>
        <dbReference type="SAM" id="MobiDB-lite"/>
    </source>
</evidence>
<organism evidence="2 3">
    <name type="scientific">Mycetohabitans rhizoxinica</name>
    <dbReference type="NCBI Taxonomy" id="412963"/>
    <lineage>
        <taxon>Bacteria</taxon>
        <taxon>Pseudomonadati</taxon>
        <taxon>Pseudomonadota</taxon>
        <taxon>Betaproteobacteria</taxon>
        <taxon>Burkholderiales</taxon>
        <taxon>Burkholderiaceae</taxon>
        <taxon>Mycetohabitans</taxon>
    </lineage>
</organism>
<accession>A0ABZ2PZY5</accession>
<dbReference type="CDD" id="cd19958">
    <property type="entry name" value="pyocin_knob"/>
    <property type="match status" value="1"/>
</dbReference>
<dbReference type="RefSeq" id="WP_338860948.1">
    <property type="nucleotide sequence ID" value="NZ_CP062171.1"/>
</dbReference>
<proteinExistence type="predicted"/>
<feature type="compositionally biased region" description="Basic and acidic residues" evidence="1">
    <location>
        <begin position="529"/>
        <end position="542"/>
    </location>
</feature>
<evidence type="ECO:0008006" key="4">
    <source>
        <dbReference type="Google" id="ProtNLM"/>
    </source>
</evidence>
<dbReference type="SUPFAM" id="SSF88874">
    <property type="entry name" value="Receptor-binding domain of short tail fibre protein gp12"/>
    <property type="match status" value="1"/>
</dbReference>
<gene>
    <name evidence="2" type="ORF">IHE29_10370</name>
</gene>
<sequence length="653" mass="70493">MAGTLITVADAFRAALIAPGHTGTTAHRVTHIGLCTASFDASNRSLTQLPYELKRIDTFGGQPIDATTIHITMHDDSPDQYALYGFGLYLENGTLAAYYSQPVGHGPIMEKSAAATLLLSTDIRFVTIDAATLEFGPTSFLNPPATTDARGVVELATQAEVNAGQDDSRVLTPRTAARRYAPRDWVLTHALPLRGKLDAHADLNTLVASGIYHQAYQAGHAAASLNYPVPMPGRLQVYAAGRTVYQTYSLFNSSVHYTRVRYNGVWSPWRRLLDDASDVLVSGIGAFYGTLTDLPAPRAGVIVGANSGGRIAFHCPHAPADQQVWDVKTSTNAFDARLLDDAGATIRPWLTVNRTGTSVTTVQLARSGGRVLIGEGATDDGASTLQVAGMATAATPAVGDVSRKLATTQFVANAIREASIGQIIIEARTTVRAGCLKLAGVLIRRDDYPELWAYAQFCGELVSEEAWPDHPGCFSRGDGKTTFRIPEVRGEHLRFWDDGRGMDPGRHLGTGQDSQNRRHAHMAKATWAGEHHHTGTTDEQGHHQHGGHAHPVEDHQHISPWGENHPWYNPPWGHHGGNNLIGSGRTDGDNVWGMTSWNGAHGHGLQIDPAGLHRHTVHLDADGGHTHGVIINHDGGREARPRNIALLAMIRAY</sequence>